<accession>Q6AQW8</accession>
<dbReference type="CDD" id="cd00840">
    <property type="entry name" value="MPP_Mre11_N"/>
    <property type="match status" value="1"/>
</dbReference>
<sequence>MKFLHTSDWHLGRSLYGHKRYREFALFLDWLAETIMEREVDTLLVAGDIFDTSTPSNRAQELYYAFLCRVAGSCCHHIVIIGGNHDSPSFLDAPKELLRALDVHVVGAKTALPEEEVIALRDGTGQVEALVCAVPYLRDRDVRTLVLGESCADKQLRLIAGIEEHYQQVVAIALEKQRQEERYIPIIGMGHLFTIGGKTVDGDGVRDLYVGTLASVEAAAISCHLDYLALGHLHVPQRVAGSEVIRYSGSPLPMGFGEASQQKIVVEAEFLPGVEAPPRLELVAVPCFQQLATVSGSLEEILIRLAEYRQAEGSLWLQVEYTGELPVADLRQQIESALEGSQVTVLRIKNLNIREQILCQLEDEESLDDLGLEEVFDRCLSAYDLDEGTRAELAASYGEIVRDLLEKDENRE</sequence>
<dbReference type="PANTHER" id="PTHR30337">
    <property type="entry name" value="COMPONENT OF ATP-DEPENDENT DSDNA EXONUCLEASE"/>
    <property type="match status" value="1"/>
</dbReference>
<keyword evidence="5 7" id="KW-0378">Hydrolase</keyword>
<dbReference type="GO" id="GO:0006260">
    <property type="term" value="P:DNA replication"/>
    <property type="evidence" value="ECO:0007669"/>
    <property type="project" value="UniProtKB-KW"/>
</dbReference>
<dbReference type="InterPro" id="IPR029052">
    <property type="entry name" value="Metallo-depent_PP-like"/>
</dbReference>
<dbReference type="eggNOG" id="COG0420">
    <property type="taxonomic scope" value="Bacteria"/>
</dbReference>
<dbReference type="KEGG" id="dps:DP0527"/>
<dbReference type="NCBIfam" id="TIGR00619">
    <property type="entry name" value="sbcd"/>
    <property type="match status" value="1"/>
</dbReference>
<dbReference type="AlphaFoldDB" id="Q6AQW8"/>
<dbReference type="PANTHER" id="PTHR30337:SF0">
    <property type="entry name" value="NUCLEASE SBCCD SUBUNIT D"/>
    <property type="match status" value="1"/>
</dbReference>
<evidence type="ECO:0000256" key="5">
    <source>
        <dbReference type="ARBA" id="ARBA00022801"/>
    </source>
</evidence>
<dbReference type="GO" id="GO:0008408">
    <property type="term" value="F:3'-5' exonuclease activity"/>
    <property type="evidence" value="ECO:0007669"/>
    <property type="project" value="InterPro"/>
</dbReference>
<evidence type="ECO:0000313" key="10">
    <source>
        <dbReference type="EMBL" id="CAG35256.1"/>
    </source>
</evidence>
<reference evidence="11" key="1">
    <citation type="journal article" date="2004" name="Environ. Microbiol.">
        <title>The genome of Desulfotalea psychrophila, a sulfate-reducing bacterium from permanently cold Arctic sediments.</title>
        <authorList>
            <person name="Rabus R."/>
            <person name="Ruepp A."/>
            <person name="Frickey T."/>
            <person name="Rattei T."/>
            <person name="Fartmann B."/>
            <person name="Stark M."/>
            <person name="Bauer M."/>
            <person name="Zibat A."/>
            <person name="Lombardot T."/>
            <person name="Becker I."/>
            <person name="Amann J."/>
            <person name="Gellner K."/>
            <person name="Teeling H."/>
            <person name="Leuschner W.D."/>
            <person name="Gloeckner F.-O."/>
            <person name="Lupas A.N."/>
            <person name="Amann R."/>
            <person name="Klenk H.-P."/>
        </authorList>
    </citation>
    <scope>NUCLEOTIDE SEQUENCE [LARGE SCALE GENOMIC DNA]</scope>
    <source>
        <strain evidence="11">DSM 12343 / LSv54</strain>
    </source>
</reference>
<dbReference type="Pfam" id="PF00149">
    <property type="entry name" value="Metallophos"/>
    <property type="match status" value="1"/>
</dbReference>
<gene>
    <name evidence="7" type="primary">sbcD</name>
    <name evidence="10" type="ordered locus">DP0527</name>
</gene>
<dbReference type="Gene3D" id="3.30.160.720">
    <property type="match status" value="1"/>
</dbReference>
<name>Q6AQW8_DESPS</name>
<comment type="function">
    <text evidence="7">SbcCD cleaves DNA hairpin structures. These structures can inhibit DNA replication and are intermediates in certain DNA recombination reactions. The complex acts as a 3'-&gt;5' double strand exonuclease that can open hairpins. It also has a 5' single-strand endonuclease activity.</text>
</comment>
<dbReference type="OrthoDB" id="9773856at2"/>
<organism evidence="10 11">
    <name type="scientific">Desulfotalea psychrophila (strain LSv54 / DSM 12343)</name>
    <dbReference type="NCBI Taxonomy" id="177439"/>
    <lineage>
        <taxon>Bacteria</taxon>
        <taxon>Pseudomonadati</taxon>
        <taxon>Thermodesulfobacteriota</taxon>
        <taxon>Desulfobulbia</taxon>
        <taxon>Desulfobulbales</taxon>
        <taxon>Desulfocapsaceae</taxon>
        <taxon>Desulfotalea</taxon>
    </lineage>
</organism>
<evidence type="ECO:0000256" key="6">
    <source>
        <dbReference type="ARBA" id="ARBA00022839"/>
    </source>
</evidence>
<keyword evidence="4 7" id="KW-0540">Nuclease</keyword>
<keyword evidence="7" id="KW-0255">Endonuclease</keyword>
<dbReference type="SUPFAM" id="SSF56300">
    <property type="entry name" value="Metallo-dependent phosphatases"/>
    <property type="match status" value="1"/>
</dbReference>
<comment type="similarity">
    <text evidence="1 7">Belongs to the SbcD family.</text>
</comment>
<dbReference type="InterPro" id="IPR004593">
    <property type="entry name" value="SbcD"/>
</dbReference>
<keyword evidence="7" id="KW-0235">DNA replication</keyword>
<comment type="subunit">
    <text evidence="2 7">Heterodimer of SbcC and SbcD.</text>
</comment>
<dbReference type="Gene3D" id="3.60.21.10">
    <property type="match status" value="1"/>
</dbReference>
<keyword evidence="7" id="KW-0233">DNA recombination</keyword>
<evidence type="ECO:0000256" key="2">
    <source>
        <dbReference type="ARBA" id="ARBA00011322"/>
    </source>
</evidence>
<dbReference type="RefSeq" id="WP_011187772.1">
    <property type="nucleotide sequence ID" value="NC_006138.1"/>
</dbReference>
<dbReference type="STRING" id="177439.DP0527"/>
<dbReference type="InterPro" id="IPR041796">
    <property type="entry name" value="Mre11_N"/>
</dbReference>
<dbReference type="Proteomes" id="UP000000602">
    <property type="component" value="Chromosome"/>
</dbReference>
<evidence type="ECO:0000256" key="7">
    <source>
        <dbReference type="RuleBase" id="RU363069"/>
    </source>
</evidence>
<dbReference type="Pfam" id="PF12320">
    <property type="entry name" value="SbcD_C"/>
    <property type="match status" value="1"/>
</dbReference>
<evidence type="ECO:0000256" key="4">
    <source>
        <dbReference type="ARBA" id="ARBA00022722"/>
    </source>
</evidence>
<feature type="domain" description="Nuclease SbcCD subunit D C-terminal" evidence="9">
    <location>
        <begin position="287"/>
        <end position="381"/>
    </location>
</feature>
<proteinExistence type="inferred from homology"/>
<dbReference type="InterPro" id="IPR026843">
    <property type="entry name" value="SbcD_C"/>
</dbReference>
<evidence type="ECO:0000256" key="3">
    <source>
        <dbReference type="ARBA" id="ARBA00013365"/>
    </source>
</evidence>
<dbReference type="EMBL" id="CR522870">
    <property type="protein sequence ID" value="CAG35256.1"/>
    <property type="molecule type" value="Genomic_DNA"/>
</dbReference>
<keyword evidence="6 7" id="KW-0269">Exonuclease</keyword>
<evidence type="ECO:0000259" key="8">
    <source>
        <dbReference type="Pfam" id="PF00149"/>
    </source>
</evidence>
<keyword evidence="11" id="KW-1185">Reference proteome</keyword>
<dbReference type="GO" id="GO:0006310">
    <property type="term" value="P:DNA recombination"/>
    <property type="evidence" value="ECO:0007669"/>
    <property type="project" value="UniProtKB-KW"/>
</dbReference>
<dbReference type="InterPro" id="IPR004843">
    <property type="entry name" value="Calcineurin-like_PHP"/>
</dbReference>
<evidence type="ECO:0000259" key="9">
    <source>
        <dbReference type="Pfam" id="PF12320"/>
    </source>
</evidence>
<evidence type="ECO:0000256" key="1">
    <source>
        <dbReference type="ARBA" id="ARBA00010555"/>
    </source>
</evidence>
<protein>
    <recommendedName>
        <fullName evidence="3 7">Nuclease SbcCD subunit D</fullName>
    </recommendedName>
</protein>
<feature type="domain" description="Calcineurin-like phosphoesterase" evidence="8">
    <location>
        <begin position="1"/>
        <end position="104"/>
    </location>
</feature>
<evidence type="ECO:0000313" key="11">
    <source>
        <dbReference type="Proteomes" id="UP000000602"/>
    </source>
</evidence>
<dbReference type="GO" id="GO:0004519">
    <property type="term" value="F:endonuclease activity"/>
    <property type="evidence" value="ECO:0007669"/>
    <property type="project" value="UniProtKB-KW"/>
</dbReference>
<dbReference type="InterPro" id="IPR050535">
    <property type="entry name" value="DNA_Repair-Maintenance_Comp"/>
</dbReference>
<dbReference type="HOGENOM" id="CLU_038045_2_0_7"/>